<dbReference type="Pfam" id="PF13532">
    <property type="entry name" value="2OG-FeII_Oxy_2"/>
    <property type="match status" value="1"/>
</dbReference>
<dbReference type="PANTHER" id="PTHR31212">
    <property type="entry name" value="ALPHA-KETOGLUTARATE-DEPENDENT DIOXYGENASE ALKB HOMOLOG 3"/>
    <property type="match status" value="1"/>
</dbReference>
<dbReference type="GO" id="GO:0051213">
    <property type="term" value="F:dioxygenase activity"/>
    <property type="evidence" value="ECO:0007669"/>
    <property type="project" value="InterPro"/>
</dbReference>
<dbReference type="InterPro" id="IPR005123">
    <property type="entry name" value="Oxoglu/Fe-dep_dioxygenase_dom"/>
</dbReference>
<dbReference type="PANTHER" id="PTHR31212:SF4">
    <property type="entry name" value="ALPHA-KETOGLUTARATE-DEPENDENT DIOXYGENASE ALKB HOMOLOG 3"/>
    <property type="match status" value="1"/>
</dbReference>
<dbReference type="Gene3D" id="2.60.120.590">
    <property type="entry name" value="Alpha-ketoglutarate-dependent dioxygenase AlkB-like"/>
    <property type="match status" value="1"/>
</dbReference>
<keyword evidence="4" id="KW-1185">Reference proteome</keyword>
<dbReference type="Proteomes" id="UP000019335">
    <property type="component" value="Chromosome 7"/>
</dbReference>
<organism evidence="3 4">
    <name type="scientific">Nannochloropsis gaditana</name>
    <dbReference type="NCBI Taxonomy" id="72520"/>
    <lineage>
        <taxon>Eukaryota</taxon>
        <taxon>Sar</taxon>
        <taxon>Stramenopiles</taxon>
        <taxon>Ochrophyta</taxon>
        <taxon>Eustigmatophyceae</taxon>
        <taxon>Eustigmatales</taxon>
        <taxon>Monodopsidaceae</taxon>
        <taxon>Nannochloropsis</taxon>
    </lineage>
</organism>
<dbReference type="OrthoDB" id="545910at2759"/>
<gene>
    <name evidence="3" type="ORF">Naga_100046g15</name>
</gene>
<dbReference type="InterPro" id="IPR027450">
    <property type="entry name" value="AlkB-like"/>
</dbReference>
<dbReference type="EMBL" id="AZIL01000520">
    <property type="protein sequence ID" value="EWM27087.1"/>
    <property type="molecule type" value="Genomic_DNA"/>
</dbReference>
<dbReference type="AlphaFoldDB" id="W7TM31"/>
<dbReference type="InterPro" id="IPR032854">
    <property type="entry name" value="ALKBH3"/>
</dbReference>
<proteinExistence type="predicted"/>
<comment type="caution">
    <text evidence="3">The sequence shown here is derived from an EMBL/GenBank/DDBJ whole genome shotgun (WGS) entry which is preliminary data.</text>
</comment>
<name>W7TM31_9STRA</name>
<evidence type="ECO:0000259" key="2">
    <source>
        <dbReference type="PROSITE" id="PS51471"/>
    </source>
</evidence>
<accession>W7TM31</accession>
<feature type="region of interest" description="Disordered" evidence="1">
    <location>
        <begin position="361"/>
        <end position="400"/>
    </location>
</feature>
<dbReference type="SUPFAM" id="SSF51197">
    <property type="entry name" value="Clavaminate synthase-like"/>
    <property type="match status" value="1"/>
</dbReference>
<sequence>MARQSRIRSPNHTISALALRHVAVLLFLLSRQINAFLPGHVLFRPPSSFHIPVVSSRPSTPVETPAQRVQHALAPEDILSNAVMNMKYLKAGHLATAVLRIGKGLLQPKEATRRKDLRESQGFQTLLPQTLDLISTTSASTVHILDFLLGLALLDYPLCSEFPTRHRVEQLYQSILAARANELSPGDISSLVWCWRKFHLDVERLPPHFIEVTSALPFRVLIGALSGGDGASESAELLDLAALRAEIDLQRDTIQLSPHKTVDESRLTAWQGTQPFFYSGKEMPAREMTARVARIRDRLAVVTGVYYDCVLINLYETGKVGMRYHVDPDQGIYFSTNTVVVSVGDTREFCLRSIAEEVEEEVGPKGIRGEGEKGSAGADKSHRKSQDRSASAKTVEGRKGKRATHHRFFVAQSDAVEMTRECQWRYQHAVKVCEHAEDAGARMSLVFKQTLDGATQDERYWIATYLSMKDEGKRTAGSI</sequence>
<reference evidence="3 4" key="1">
    <citation type="journal article" date="2014" name="Mol. Plant">
        <title>Chromosome Scale Genome Assembly and Transcriptome Profiling of Nannochloropsis gaditana in Nitrogen Depletion.</title>
        <authorList>
            <person name="Corteggiani Carpinelli E."/>
            <person name="Telatin A."/>
            <person name="Vitulo N."/>
            <person name="Forcato C."/>
            <person name="D'Angelo M."/>
            <person name="Schiavon R."/>
            <person name="Vezzi A."/>
            <person name="Giacometti G.M."/>
            <person name="Morosinotto T."/>
            <person name="Valle G."/>
        </authorList>
    </citation>
    <scope>NUCLEOTIDE SEQUENCE [LARGE SCALE GENOMIC DNA]</scope>
    <source>
        <strain evidence="3 4">B-31</strain>
    </source>
</reference>
<evidence type="ECO:0000313" key="4">
    <source>
        <dbReference type="Proteomes" id="UP000019335"/>
    </source>
</evidence>
<feature type="domain" description="Fe2OG dioxygenase" evidence="2">
    <location>
        <begin position="306"/>
        <end position="451"/>
    </location>
</feature>
<evidence type="ECO:0000256" key="1">
    <source>
        <dbReference type="SAM" id="MobiDB-lite"/>
    </source>
</evidence>
<dbReference type="GO" id="GO:0006307">
    <property type="term" value="P:DNA alkylation repair"/>
    <property type="evidence" value="ECO:0007669"/>
    <property type="project" value="InterPro"/>
</dbReference>
<evidence type="ECO:0000313" key="3">
    <source>
        <dbReference type="EMBL" id="EWM27087.1"/>
    </source>
</evidence>
<dbReference type="PROSITE" id="PS51471">
    <property type="entry name" value="FE2OG_OXY"/>
    <property type="match status" value="1"/>
</dbReference>
<dbReference type="InterPro" id="IPR037151">
    <property type="entry name" value="AlkB-like_sf"/>
</dbReference>
<protein>
    <submittedName>
        <fullName evidence="3">Alkylated dna repair protein</fullName>
    </submittedName>
</protein>